<name>A0A6J7UQP8_9ZZZZ</name>
<feature type="compositionally biased region" description="Low complexity" evidence="1">
    <location>
        <begin position="63"/>
        <end position="78"/>
    </location>
</feature>
<evidence type="ECO:0000256" key="1">
    <source>
        <dbReference type="SAM" id="MobiDB-lite"/>
    </source>
</evidence>
<feature type="region of interest" description="Disordered" evidence="1">
    <location>
        <begin position="58"/>
        <end position="99"/>
    </location>
</feature>
<dbReference type="AlphaFoldDB" id="A0A6J7UQP8"/>
<feature type="compositionally biased region" description="Low complexity" evidence="1">
    <location>
        <begin position="90"/>
        <end position="99"/>
    </location>
</feature>
<feature type="region of interest" description="Disordered" evidence="1">
    <location>
        <begin position="1"/>
        <end position="26"/>
    </location>
</feature>
<dbReference type="EMBL" id="CAFBQW010000124">
    <property type="protein sequence ID" value="CAB5067206.1"/>
    <property type="molecule type" value="Genomic_DNA"/>
</dbReference>
<proteinExistence type="predicted"/>
<gene>
    <name evidence="2" type="ORF">UFOPK4354_01152</name>
</gene>
<protein>
    <submittedName>
        <fullName evidence="2">Unannotated protein</fullName>
    </submittedName>
</protein>
<reference evidence="2" key="1">
    <citation type="submission" date="2020-05" db="EMBL/GenBank/DDBJ databases">
        <authorList>
            <person name="Chiriac C."/>
            <person name="Salcher M."/>
            <person name="Ghai R."/>
            <person name="Kavagutti S V."/>
        </authorList>
    </citation>
    <scope>NUCLEOTIDE SEQUENCE</scope>
</reference>
<sequence>MTNRPHSSGARICTEDSPVENSPVEDSPAVCGLNSVSANGTPWRAARSLATPITLSVSGRFGSASNSKTTSSRSSSASVMGRPRARSGGRIRMPSWSSPISISRPEHNMPLLAWPRILRGAMSMPEGISVPIVARGTRSPTAILVAPQQICRASPSPRSTSTKQILSASG</sequence>
<organism evidence="2">
    <name type="scientific">freshwater metagenome</name>
    <dbReference type="NCBI Taxonomy" id="449393"/>
    <lineage>
        <taxon>unclassified sequences</taxon>
        <taxon>metagenomes</taxon>
        <taxon>ecological metagenomes</taxon>
    </lineage>
</organism>
<evidence type="ECO:0000313" key="2">
    <source>
        <dbReference type="EMBL" id="CAB5067206.1"/>
    </source>
</evidence>
<accession>A0A6J7UQP8</accession>